<organism evidence="2 3">
    <name type="scientific">Tritrichomonas foetus</name>
    <dbReference type="NCBI Taxonomy" id="1144522"/>
    <lineage>
        <taxon>Eukaryota</taxon>
        <taxon>Metamonada</taxon>
        <taxon>Parabasalia</taxon>
        <taxon>Tritrichomonadida</taxon>
        <taxon>Tritrichomonadidae</taxon>
        <taxon>Tritrichomonas</taxon>
    </lineage>
</organism>
<evidence type="ECO:0000313" key="3">
    <source>
        <dbReference type="Proteomes" id="UP000179807"/>
    </source>
</evidence>
<dbReference type="GeneID" id="94838098"/>
<feature type="compositionally biased region" description="Basic and acidic residues" evidence="1">
    <location>
        <begin position="1"/>
        <end position="24"/>
    </location>
</feature>
<sequence>MSAKKDDDNAKKRLNELDKEKEKLQNQLRQSIKKNKELLAQLRAKKELEEKIEEEKNTTIELQMLVNVCKTEIEEAKENNGEHSHD</sequence>
<dbReference type="VEuPathDB" id="TrichDB:TRFO_23827"/>
<reference evidence="2" key="1">
    <citation type="submission" date="2016-10" db="EMBL/GenBank/DDBJ databases">
        <authorList>
            <person name="Benchimol M."/>
            <person name="Almeida L.G."/>
            <person name="Vasconcelos A.T."/>
            <person name="Perreira-Neves A."/>
            <person name="Rosa I.A."/>
            <person name="Tasca T."/>
            <person name="Bogo M.R."/>
            <person name="de Souza W."/>
        </authorList>
    </citation>
    <scope>NUCLEOTIDE SEQUENCE [LARGE SCALE GENOMIC DNA]</scope>
    <source>
        <strain evidence="2">K</strain>
    </source>
</reference>
<dbReference type="AlphaFoldDB" id="A0A1J4K8R3"/>
<evidence type="ECO:0000256" key="1">
    <source>
        <dbReference type="SAM" id="MobiDB-lite"/>
    </source>
</evidence>
<dbReference type="RefSeq" id="XP_068360935.1">
    <property type="nucleotide sequence ID" value="XM_068503394.1"/>
</dbReference>
<comment type="caution">
    <text evidence="2">The sequence shown here is derived from an EMBL/GenBank/DDBJ whole genome shotgun (WGS) entry which is preliminary data.</text>
</comment>
<proteinExistence type="predicted"/>
<dbReference type="Proteomes" id="UP000179807">
    <property type="component" value="Unassembled WGS sequence"/>
</dbReference>
<gene>
    <name evidence="2" type="ORF">TRFO_23827</name>
</gene>
<keyword evidence="3" id="KW-1185">Reference proteome</keyword>
<name>A0A1J4K8R3_9EUKA</name>
<dbReference type="EMBL" id="MLAK01000685">
    <property type="protein sequence ID" value="OHT07799.1"/>
    <property type="molecule type" value="Genomic_DNA"/>
</dbReference>
<evidence type="ECO:0000313" key="2">
    <source>
        <dbReference type="EMBL" id="OHT07799.1"/>
    </source>
</evidence>
<accession>A0A1J4K8R3</accession>
<feature type="region of interest" description="Disordered" evidence="1">
    <location>
        <begin position="1"/>
        <end position="26"/>
    </location>
</feature>
<protein>
    <submittedName>
        <fullName evidence="2">Uncharacterized protein</fullName>
    </submittedName>
</protein>